<dbReference type="PANTHER" id="PTHR33175:SF2">
    <property type="entry name" value="INTEGRATION HOST FACTOR SUBUNIT ALPHA"/>
    <property type="match status" value="1"/>
</dbReference>
<keyword evidence="4" id="KW-0812">Transmembrane</keyword>
<comment type="caution">
    <text evidence="5">The sequence shown here is derived from an EMBL/GenBank/DDBJ whole genome shotgun (WGS) entry which is preliminary data.</text>
</comment>
<name>W2CXF1_9BACT</name>
<keyword evidence="2" id="KW-0238">DNA-binding</keyword>
<dbReference type="SUPFAM" id="SSF47729">
    <property type="entry name" value="IHF-like DNA-binding proteins"/>
    <property type="match status" value="1"/>
</dbReference>
<feature type="region of interest" description="Disordered" evidence="3">
    <location>
        <begin position="362"/>
        <end position="454"/>
    </location>
</feature>
<feature type="compositionally biased region" description="Acidic residues" evidence="3">
    <location>
        <begin position="166"/>
        <end position="182"/>
    </location>
</feature>
<feature type="compositionally biased region" description="Basic and acidic residues" evidence="3">
    <location>
        <begin position="371"/>
        <end position="386"/>
    </location>
</feature>
<dbReference type="GO" id="GO:0005829">
    <property type="term" value="C:cytosol"/>
    <property type="evidence" value="ECO:0007669"/>
    <property type="project" value="TreeGrafter"/>
</dbReference>
<dbReference type="EMBL" id="AYYF01001467">
    <property type="protein sequence ID" value="ETK11845.1"/>
    <property type="molecule type" value="Genomic_DNA"/>
</dbReference>
<accession>W2CXF1</accession>
<proteinExistence type="inferred from homology"/>
<dbReference type="GO" id="GO:0003677">
    <property type="term" value="F:DNA binding"/>
    <property type="evidence" value="ECO:0007669"/>
    <property type="project" value="UniProtKB-KW"/>
</dbReference>
<dbReference type="InterPro" id="IPR036779">
    <property type="entry name" value="LysM_dom_sf"/>
</dbReference>
<sequence>MNEKITTDRIIELMMTQTGRDRTAVQTFVGELTALVNDSLIKDGSTRIKGIGKFRIVPVRERESVTPEGERIVIPAHHWLSYLPDKSLKDRINKPFAIFEAVETSESDAPIETPEDPEREYVDDEETPADEAPLSTPSFISTPENEPTDSEPEPTEPTPAPPAPTEEADDDEEEDEGDDDVEPVTLIGSTWNNEKSQTMNSEIKKEIAEGWSEGRSVGSKPMTVGEMAAAHLKASQIITPEVTAEKVDTKAPEPAQKDEPKAPLATGRADTPTPNAGRTNEQRPPRKKPVTVIPPIAPPPPVEPTPQPKKSEKRSSSNFPLYVVLGILLLLLLGGLFYHYFYYLPSSETRAMGRTDGDKVVTGDTFVMPGEEAKDKDAPEAGRGDKPQTSIADEQKLDPATAADKARRAAAEKEAKEKAKAEEEAKEKAKAEEEAKAKEDAKAKEKKEKPAAPKRKVVATVRLEPGQFLTKLAEKYYGNKVFWVYIYEFNKSKIADPNHIPTNMEIKIPAKELYGIDADNSASVEKAKAIQARLNAQK</sequence>
<dbReference type="AlphaFoldDB" id="W2CXF1"/>
<dbReference type="InterPro" id="IPR000119">
    <property type="entry name" value="Hist_DNA-bd"/>
</dbReference>
<evidence type="ECO:0008006" key="7">
    <source>
        <dbReference type="Google" id="ProtNLM"/>
    </source>
</evidence>
<feature type="region of interest" description="Disordered" evidence="3">
    <location>
        <begin position="103"/>
        <end position="201"/>
    </location>
</feature>
<evidence type="ECO:0000256" key="2">
    <source>
        <dbReference type="ARBA" id="ARBA00023125"/>
    </source>
</evidence>
<gene>
    <name evidence="5" type="ORF">T235_13235</name>
</gene>
<dbReference type="Pfam" id="PF00216">
    <property type="entry name" value="Bac_DNA_binding"/>
    <property type="match status" value="1"/>
</dbReference>
<reference evidence="5 6" key="1">
    <citation type="submission" date="2013-11" db="EMBL/GenBank/DDBJ databases">
        <title>Single cell genomics of uncultured Tannerella BU063 (oral taxon 286).</title>
        <authorList>
            <person name="Beall C.J."/>
            <person name="Campbell A.G."/>
            <person name="Griffen A.L."/>
            <person name="Podar M."/>
            <person name="Leys E.J."/>
        </authorList>
    </citation>
    <scope>NUCLEOTIDE SEQUENCE [LARGE SCALE GENOMIC DNA]</scope>
    <source>
        <strain evidence="5">Cell 8/11</strain>
    </source>
</reference>
<evidence type="ECO:0000256" key="3">
    <source>
        <dbReference type="SAM" id="MobiDB-lite"/>
    </source>
</evidence>
<comment type="similarity">
    <text evidence="1">Belongs to the bacterial histone-like protein family.</text>
</comment>
<feature type="compositionally biased region" description="Basic and acidic residues" evidence="3">
    <location>
        <begin position="404"/>
        <end position="451"/>
    </location>
</feature>
<feature type="compositionally biased region" description="Basic and acidic residues" evidence="3">
    <location>
        <begin position="243"/>
        <end position="261"/>
    </location>
</feature>
<feature type="compositionally biased region" description="Acidic residues" evidence="3">
    <location>
        <begin position="113"/>
        <end position="129"/>
    </location>
</feature>
<keyword evidence="4" id="KW-0472">Membrane</keyword>
<evidence type="ECO:0000313" key="6">
    <source>
        <dbReference type="Proteomes" id="UP000034980"/>
    </source>
</evidence>
<feature type="transmembrane region" description="Helical" evidence="4">
    <location>
        <begin position="319"/>
        <end position="341"/>
    </location>
</feature>
<dbReference type="Gene3D" id="4.10.520.10">
    <property type="entry name" value="IHF-like DNA-binding proteins"/>
    <property type="match status" value="1"/>
</dbReference>
<dbReference type="Proteomes" id="UP000034980">
    <property type="component" value="Unassembled WGS sequence"/>
</dbReference>
<evidence type="ECO:0000256" key="1">
    <source>
        <dbReference type="ARBA" id="ARBA00010529"/>
    </source>
</evidence>
<evidence type="ECO:0000256" key="4">
    <source>
        <dbReference type="SAM" id="Phobius"/>
    </source>
</evidence>
<dbReference type="PANTHER" id="PTHR33175">
    <property type="entry name" value="DNA-BINDING PROTEIN HU"/>
    <property type="match status" value="1"/>
</dbReference>
<feature type="compositionally biased region" description="Pro residues" evidence="3">
    <location>
        <begin position="295"/>
        <end position="307"/>
    </location>
</feature>
<organism evidence="5 6">
    <name type="scientific">Tannerella sp. oral taxon BU063 isolate Cell 8/11</name>
    <dbReference type="NCBI Taxonomy" id="1411915"/>
    <lineage>
        <taxon>Bacteria</taxon>
        <taxon>Pseudomonadati</taxon>
        <taxon>Bacteroidota</taxon>
        <taxon>Bacteroidia</taxon>
        <taxon>Bacteroidales</taxon>
        <taxon>Tannerellaceae</taxon>
        <taxon>Tannerella</taxon>
    </lineage>
</organism>
<protein>
    <recommendedName>
        <fullName evidence="7">LysM domain-containing protein</fullName>
    </recommendedName>
</protein>
<feature type="region of interest" description="Disordered" evidence="3">
    <location>
        <begin position="240"/>
        <end position="316"/>
    </location>
</feature>
<keyword evidence="4" id="KW-1133">Transmembrane helix</keyword>
<dbReference type="Gene3D" id="3.10.350.10">
    <property type="entry name" value="LysM domain"/>
    <property type="match status" value="1"/>
</dbReference>
<dbReference type="GO" id="GO:0030527">
    <property type="term" value="F:structural constituent of chromatin"/>
    <property type="evidence" value="ECO:0007669"/>
    <property type="project" value="InterPro"/>
</dbReference>
<evidence type="ECO:0000313" key="5">
    <source>
        <dbReference type="EMBL" id="ETK11845.1"/>
    </source>
</evidence>
<feature type="compositionally biased region" description="Pro residues" evidence="3">
    <location>
        <begin position="155"/>
        <end position="164"/>
    </location>
</feature>
<dbReference type="InterPro" id="IPR010992">
    <property type="entry name" value="IHF-like_DNA-bd_dom_sf"/>
</dbReference>
<feature type="compositionally biased region" description="Polar residues" evidence="3">
    <location>
        <begin position="187"/>
        <end position="201"/>
    </location>
</feature>
<dbReference type="PATRIC" id="fig|1411915.3.peg.1466"/>